<gene>
    <name evidence="3" type="ORF">GCM10009727_51830</name>
</gene>
<dbReference type="Proteomes" id="UP001501020">
    <property type="component" value="Unassembled WGS sequence"/>
</dbReference>
<feature type="compositionally biased region" description="Low complexity" evidence="1">
    <location>
        <begin position="504"/>
        <end position="522"/>
    </location>
</feature>
<feature type="region of interest" description="Disordered" evidence="1">
    <location>
        <begin position="504"/>
        <end position="546"/>
    </location>
</feature>
<dbReference type="EMBL" id="BAAAMR010000050">
    <property type="protein sequence ID" value="GAA2148745.1"/>
    <property type="molecule type" value="Genomic_DNA"/>
</dbReference>
<dbReference type="RefSeq" id="WP_344272168.1">
    <property type="nucleotide sequence ID" value="NZ_BAAAMR010000050.1"/>
</dbReference>
<protein>
    <recommendedName>
        <fullName evidence="2">MobA/VirD2-like nuclease domain-containing protein</fullName>
    </recommendedName>
</protein>
<keyword evidence="4" id="KW-1185">Reference proteome</keyword>
<sequence>MIAKVSPQRGDNTVGLLLYLAGPGRHNEHVNQRVIAAADTLGVDDGTPLDLATNRAAVVELGQAMDSHRRAMGVEMRGGHVWHLSLSLSAKESTDERKLSDEQWAQAVRYVVEKMAFDDDSGRAPCRWVAVHHGKSVNGNEHVHLAVNLVREDGTFASIFRDRVRMSTIAADLERRFGLQAVPGRKGGGMPGLSRSEIERVKRDPTKAEPDRIRLARAVRAAAGAASSEADFVQRLRGVGVIPRPRYEKGDRTKVVGYSVALHPDSKHPVKTAQQAGPKAGKTEPMLWFGGGRLAPDLSLTRLREQWPDWETESEQRAALNEWDRTAARGTMSRTEGKPAGRARRPSRTYGPQVWQEAAQAVGRVRQQLAAIAPEDTALWAGAAREVAGVLAAWSAQLEADRPGPLAAAADALARSAQTTRAQPRARREGSIRDLRGVAMVCFAASNGDRGITGQLVLLQQMIRMIEALQEAHRARGQAQHAMALARVSRGELTDLQSSLAARLAAAPGTARPGPSAGSITPIPAPGRPPHTPPAPGRGGPEFGRG</sequence>
<reference evidence="3 4" key="1">
    <citation type="journal article" date="2019" name="Int. J. Syst. Evol. Microbiol.">
        <title>The Global Catalogue of Microorganisms (GCM) 10K type strain sequencing project: providing services to taxonomists for standard genome sequencing and annotation.</title>
        <authorList>
            <consortium name="The Broad Institute Genomics Platform"/>
            <consortium name="The Broad Institute Genome Sequencing Center for Infectious Disease"/>
            <person name="Wu L."/>
            <person name="Ma J."/>
        </authorList>
    </citation>
    <scope>NUCLEOTIDE SEQUENCE [LARGE SCALE GENOMIC DNA]</scope>
    <source>
        <strain evidence="3 4">JCM 13850</strain>
    </source>
</reference>
<name>A0ABN2ZW09_9ACTN</name>
<evidence type="ECO:0000313" key="3">
    <source>
        <dbReference type="EMBL" id="GAA2148745.1"/>
    </source>
</evidence>
<feature type="compositionally biased region" description="Pro residues" evidence="1">
    <location>
        <begin position="523"/>
        <end position="536"/>
    </location>
</feature>
<feature type="region of interest" description="Disordered" evidence="1">
    <location>
        <begin position="330"/>
        <end position="351"/>
    </location>
</feature>
<feature type="domain" description="MobA/VirD2-like nuclease" evidence="2">
    <location>
        <begin position="77"/>
        <end position="179"/>
    </location>
</feature>
<feature type="compositionally biased region" description="Gly residues" evidence="1">
    <location>
        <begin position="537"/>
        <end position="546"/>
    </location>
</feature>
<dbReference type="InterPro" id="IPR005094">
    <property type="entry name" value="Endonuclease_MobA/VirD2"/>
</dbReference>
<dbReference type="Pfam" id="PF03432">
    <property type="entry name" value="Relaxase"/>
    <property type="match status" value="1"/>
</dbReference>
<evidence type="ECO:0000259" key="2">
    <source>
        <dbReference type="Pfam" id="PF03432"/>
    </source>
</evidence>
<organism evidence="3 4">
    <name type="scientific">Actinomadura napierensis</name>
    <dbReference type="NCBI Taxonomy" id="267854"/>
    <lineage>
        <taxon>Bacteria</taxon>
        <taxon>Bacillati</taxon>
        <taxon>Actinomycetota</taxon>
        <taxon>Actinomycetes</taxon>
        <taxon>Streptosporangiales</taxon>
        <taxon>Thermomonosporaceae</taxon>
        <taxon>Actinomadura</taxon>
    </lineage>
</organism>
<accession>A0ABN2ZW09</accession>
<evidence type="ECO:0000256" key="1">
    <source>
        <dbReference type="SAM" id="MobiDB-lite"/>
    </source>
</evidence>
<comment type="caution">
    <text evidence="3">The sequence shown here is derived from an EMBL/GenBank/DDBJ whole genome shotgun (WGS) entry which is preliminary data.</text>
</comment>
<evidence type="ECO:0000313" key="4">
    <source>
        <dbReference type="Proteomes" id="UP001501020"/>
    </source>
</evidence>
<proteinExistence type="predicted"/>